<organism evidence="1 2">
    <name type="scientific">Dictyobacter vulcani</name>
    <dbReference type="NCBI Taxonomy" id="2607529"/>
    <lineage>
        <taxon>Bacteria</taxon>
        <taxon>Bacillati</taxon>
        <taxon>Chloroflexota</taxon>
        <taxon>Ktedonobacteria</taxon>
        <taxon>Ktedonobacterales</taxon>
        <taxon>Dictyobacteraceae</taxon>
        <taxon>Dictyobacter</taxon>
    </lineage>
</organism>
<reference evidence="1 2" key="1">
    <citation type="submission" date="2019-10" db="EMBL/GenBank/DDBJ databases">
        <title>Dictyobacter vulcani sp. nov., within the class Ktedonobacteria, isolated from soil of volcanic Mt. Zao.</title>
        <authorList>
            <person name="Zheng Y."/>
            <person name="Wang C.M."/>
            <person name="Sakai Y."/>
            <person name="Abe K."/>
            <person name="Yokota A."/>
            <person name="Yabe S."/>
        </authorList>
    </citation>
    <scope>NUCLEOTIDE SEQUENCE [LARGE SCALE GENOMIC DNA]</scope>
    <source>
        <strain evidence="1 2">W12</strain>
    </source>
</reference>
<evidence type="ECO:0000313" key="1">
    <source>
        <dbReference type="EMBL" id="GER91231.1"/>
    </source>
</evidence>
<sequence length="75" mass="8600">MNDFAWQHFLRPYSLCCRAFVAPMQYNPTMHSMQQARAKAHEKPAYPPGFKPQRLAAGYAFVIVYLFSEEGLDSA</sequence>
<gene>
    <name evidence="1" type="ORF">KDW_53930</name>
</gene>
<dbReference type="AlphaFoldDB" id="A0A5J4KXL2"/>
<comment type="caution">
    <text evidence="1">The sequence shown here is derived from an EMBL/GenBank/DDBJ whole genome shotgun (WGS) entry which is preliminary data.</text>
</comment>
<dbReference type="EMBL" id="BKZW01000003">
    <property type="protein sequence ID" value="GER91231.1"/>
    <property type="molecule type" value="Genomic_DNA"/>
</dbReference>
<dbReference type="Proteomes" id="UP000326912">
    <property type="component" value="Unassembled WGS sequence"/>
</dbReference>
<keyword evidence="2" id="KW-1185">Reference proteome</keyword>
<evidence type="ECO:0000313" key="2">
    <source>
        <dbReference type="Proteomes" id="UP000326912"/>
    </source>
</evidence>
<protein>
    <submittedName>
        <fullName evidence="1">Uncharacterized protein</fullName>
    </submittedName>
</protein>
<name>A0A5J4KXL2_9CHLR</name>
<accession>A0A5J4KXL2</accession>
<proteinExistence type="predicted"/>